<dbReference type="Gene3D" id="1.10.10.10">
    <property type="entry name" value="Winged helix-like DNA-binding domain superfamily/Winged helix DNA-binding domain"/>
    <property type="match status" value="1"/>
</dbReference>
<evidence type="ECO:0000313" key="3">
    <source>
        <dbReference type="EMBL" id="VDM66669.1"/>
    </source>
</evidence>
<dbReference type="EMBL" id="UYYB01003414">
    <property type="protein sequence ID" value="VDM66669.1"/>
    <property type="molecule type" value="Genomic_DNA"/>
</dbReference>
<comment type="similarity">
    <text evidence="1">Belongs to the peptidase M24 family.</text>
</comment>
<dbReference type="InterPro" id="IPR047113">
    <property type="entry name" value="PA2G4/ARX1"/>
</dbReference>
<dbReference type="InterPro" id="IPR036388">
    <property type="entry name" value="WH-like_DNA-bd_sf"/>
</dbReference>
<dbReference type="OrthoDB" id="5876363at2759"/>
<dbReference type="AlphaFoldDB" id="A0A3P7IIM0"/>
<dbReference type="InterPro" id="IPR036005">
    <property type="entry name" value="Creatinase/aminopeptidase-like"/>
</dbReference>
<sequence>MPFTLRALEDEVKAKMGVVEPEKHNLLRPYQVLYEVAGEMVAQFKTTVLVMPNGLLKIAGLPLDMNLIDTDAKLQPAKKEAPVSVAANNATPPVAEPVAAK</sequence>
<evidence type="ECO:0000256" key="1">
    <source>
        <dbReference type="ARBA" id="ARBA00007319"/>
    </source>
</evidence>
<feature type="region of interest" description="Disordered" evidence="2">
    <location>
        <begin position="81"/>
        <end position="101"/>
    </location>
</feature>
<dbReference type="Gene3D" id="3.90.230.10">
    <property type="entry name" value="Creatinase/methionine aminopeptidase superfamily"/>
    <property type="match status" value="1"/>
</dbReference>
<gene>
    <name evidence="3" type="ORF">SVUK_LOCUS1667</name>
</gene>
<organism evidence="3 4">
    <name type="scientific">Strongylus vulgaris</name>
    <name type="common">Blood worm</name>
    <dbReference type="NCBI Taxonomy" id="40348"/>
    <lineage>
        <taxon>Eukaryota</taxon>
        <taxon>Metazoa</taxon>
        <taxon>Ecdysozoa</taxon>
        <taxon>Nematoda</taxon>
        <taxon>Chromadorea</taxon>
        <taxon>Rhabditida</taxon>
        <taxon>Rhabditina</taxon>
        <taxon>Rhabditomorpha</taxon>
        <taxon>Strongyloidea</taxon>
        <taxon>Strongylidae</taxon>
        <taxon>Strongylus</taxon>
    </lineage>
</organism>
<name>A0A3P7IIM0_STRVU</name>
<dbReference type="PANTHER" id="PTHR10804:SF11">
    <property type="entry name" value="PROLIFERATION-ASSOCIATED PROTEIN 2G4"/>
    <property type="match status" value="1"/>
</dbReference>
<reference evidence="3 4" key="1">
    <citation type="submission" date="2018-11" db="EMBL/GenBank/DDBJ databases">
        <authorList>
            <consortium name="Pathogen Informatics"/>
        </authorList>
    </citation>
    <scope>NUCLEOTIDE SEQUENCE [LARGE SCALE GENOMIC DNA]</scope>
</reference>
<protein>
    <submittedName>
        <fullName evidence="3">Uncharacterized protein</fullName>
    </submittedName>
</protein>
<dbReference type="PANTHER" id="PTHR10804">
    <property type="entry name" value="PROTEASE FAMILY M24 METHIONYL AMINOPEPTIDASE, AMINOPEPTIDASE P"/>
    <property type="match status" value="1"/>
</dbReference>
<keyword evidence="4" id="KW-1185">Reference proteome</keyword>
<proteinExistence type="inferred from homology"/>
<evidence type="ECO:0000256" key="2">
    <source>
        <dbReference type="SAM" id="MobiDB-lite"/>
    </source>
</evidence>
<evidence type="ECO:0000313" key="4">
    <source>
        <dbReference type="Proteomes" id="UP000270094"/>
    </source>
</evidence>
<dbReference type="Proteomes" id="UP000270094">
    <property type="component" value="Unassembled WGS sequence"/>
</dbReference>
<accession>A0A3P7IIM0</accession>